<proteinExistence type="evidence at transcript level"/>
<reference evidence="2" key="1">
    <citation type="journal article" date="2009" name="PLoS Genet.">
        <title>Sequencing, mapping, and analysis of 27,455 maize full-length cDNAs.</title>
        <authorList>
            <person name="Soderlund C."/>
            <person name="Descour A."/>
            <person name="Kudrna D."/>
            <person name="Bomhoff M."/>
            <person name="Boyd L."/>
            <person name="Currie J."/>
            <person name="Angelova A."/>
            <person name="Collura K."/>
            <person name="Wissotski M."/>
            <person name="Ashley E."/>
            <person name="Morrow D."/>
            <person name="Fernandes J."/>
            <person name="Walbot V."/>
            <person name="Yu Y."/>
        </authorList>
    </citation>
    <scope>NUCLEOTIDE SEQUENCE</scope>
    <source>
        <strain evidence="2">B73</strain>
    </source>
</reference>
<feature type="region of interest" description="Disordered" evidence="1">
    <location>
        <begin position="1"/>
        <end position="42"/>
    </location>
</feature>
<name>C4J1D8_MAIZE</name>
<dbReference type="EMBL" id="BT084635">
    <property type="protein sequence ID" value="ACR34988.1"/>
    <property type="molecule type" value="mRNA"/>
</dbReference>
<evidence type="ECO:0000256" key="1">
    <source>
        <dbReference type="SAM" id="MobiDB-lite"/>
    </source>
</evidence>
<evidence type="ECO:0000313" key="2">
    <source>
        <dbReference type="EMBL" id="ACR34988.1"/>
    </source>
</evidence>
<feature type="compositionally biased region" description="Basic and acidic residues" evidence="1">
    <location>
        <begin position="7"/>
        <end position="31"/>
    </location>
</feature>
<sequence>MGGSGRSTEERRAEDPARRHSGRDRVRDRRPAASTSPLRARS</sequence>
<accession>C4J1D8</accession>
<organism evidence="2">
    <name type="scientific">Zea mays</name>
    <name type="common">Maize</name>
    <dbReference type="NCBI Taxonomy" id="4577"/>
    <lineage>
        <taxon>Eukaryota</taxon>
        <taxon>Viridiplantae</taxon>
        <taxon>Streptophyta</taxon>
        <taxon>Embryophyta</taxon>
        <taxon>Tracheophyta</taxon>
        <taxon>Spermatophyta</taxon>
        <taxon>Magnoliopsida</taxon>
        <taxon>Liliopsida</taxon>
        <taxon>Poales</taxon>
        <taxon>Poaceae</taxon>
        <taxon>PACMAD clade</taxon>
        <taxon>Panicoideae</taxon>
        <taxon>Andropogonodae</taxon>
        <taxon>Andropogoneae</taxon>
        <taxon>Tripsacinae</taxon>
        <taxon>Zea</taxon>
    </lineage>
</organism>
<protein>
    <submittedName>
        <fullName evidence="2">Uncharacterized protein</fullName>
    </submittedName>
</protein>
<feature type="compositionally biased region" description="Polar residues" evidence="1">
    <location>
        <begin position="33"/>
        <end position="42"/>
    </location>
</feature>
<dbReference type="AlphaFoldDB" id="C4J1D8"/>
<reference evidence="2" key="2">
    <citation type="submission" date="2012-06" db="EMBL/GenBank/DDBJ databases">
        <authorList>
            <person name="Yu Y."/>
            <person name="Currie J."/>
            <person name="Lomeli R."/>
            <person name="Angelova A."/>
            <person name="Collura K."/>
            <person name="Wissotski M."/>
            <person name="Campos D."/>
            <person name="Kudrna D."/>
            <person name="Golser W."/>
            <person name="Ashely E."/>
            <person name="Descour A."/>
            <person name="Fernandes J."/>
            <person name="Soderlund C."/>
            <person name="Walbot V."/>
        </authorList>
    </citation>
    <scope>NUCLEOTIDE SEQUENCE</scope>
    <source>
        <strain evidence="2">B73</strain>
    </source>
</reference>